<comment type="caution">
    <text evidence="1">The sequence shown here is derived from an EMBL/GenBank/DDBJ whole genome shotgun (WGS) entry which is preliminary data.</text>
</comment>
<dbReference type="EMBL" id="QUSW01000009">
    <property type="protein sequence ID" value="RQP21826.1"/>
    <property type="molecule type" value="Genomic_DNA"/>
</dbReference>
<gene>
    <name evidence="1" type="ORF">DZC73_25645</name>
</gene>
<proteinExistence type="predicted"/>
<protein>
    <submittedName>
        <fullName evidence="1">Uncharacterized protein</fullName>
    </submittedName>
</protein>
<keyword evidence="2" id="KW-1185">Reference proteome</keyword>
<name>A0A3N7HLC0_9BURK</name>
<organism evidence="1 2">
    <name type="scientific">Piscinibacter terrae</name>
    <dbReference type="NCBI Taxonomy" id="2496871"/>
    <lineage>
        <taxon>Bacteria</taxon>
        <taxon>Pseudomonadati</taxon>
        <taxon>Pseudomonadota</taxon>
        <taxon>Betaproteobacteria</taxon>
        <taxon>Burkholderiales</taxon>
        <taxon>Sphaerotilaceae</taxon>
        <taxon>Piscinibacter</taxon>
    </lineage>
</organism>
<evidence type="ECO:0000313" key="1">
    <source>
        <dbReference type="EMBL" id="RQP21826.1"/>
    </source>
</evidence>
<sequence length="157" mass="17259">MLDLSLVSALYHTAREITHKTPQIGGTLAGNCTTVHFGMLDTARQIFGAPVQLSIGSITLDGTTYYDFTEEELLSWRSGHTRPRYGLHAWLSLPHLGNEVIDLTLAATLNHAKPGWVPAAITFITARIATRLNLEYHARLVGDGVLEELNLVRGRQA</sequence>
<reference evidence="1 2" key="2">
    <citation type="submission" date="2018-12" db="EMBL/GenBank/DDBJ databases">
        <title>Rhizobacter gummiphilus sp. nov., a rubber-degrading bacterium isolated from the soil of a botanical garden in Japan.</title>
        <authorList>
            <person name="Shunsuke S.S."/>
        </authorList>
    </citation>
    <scope>NUCLEOTIDE SEQUENCE [LARGE SCALE GENOMIC DNA]</scope>
    <source>
        <strain evidence="1 2">S-16</strain>
    </source>
</reference>
<reference evidence="1 2" key="1">
    <citation type="submission" date="2018-08" db="EMBL/GenBank/DDBJ databases">
        <authorList>
            <person name="Khan S.A."/>
            <person name="Jeon C.O."/>
            <person name="Chun B.H."/>
            <person name="Jeong S.E."/>
        </authorList>
    </citation>
    <scope>NUCLEOTIDE SEQUENCE [LARGE SCALE GENOMIC DNA]</scope>
    <source>
        <strain evidence="1 2">S-16</strain>
    </source>
</reference>
<dbReference type="AlphaFoldDB" id="A0A3N7HLC0"/>
<accession>A0A3N7HLC0</accession>
<dbReference type="Proteomes" id="UP000267464">
    <property type="component" value="Unassembled WGS sequence"/>
</dbReference>
<evidence type="ECO:0000313" key="2">
    <source>
        <dbReference type="Proteomes" id="UP000267464"/>
    </source>
</evidence>